<protein>
    <recommendedName>
        <fullName evidence="3">F-box domain-containing protein</fullName>
    </recommendedName>
</protein>
<evidence type="ECO:0000313" key="1">
    <source>
        <dbReference type="EMBL" id="KAF0740083.1"/>
    </source>
</evidence>
<comment type="caution">
    <text evidence="1">The sequence shown here is derived from an EMBL/GenBank/DDBJ whole genome shotgun (WGS) entry which is preliminary data.</text>
</comment>
<sequence length="449" mass="51345">MRPRFKIKWNGPVIPAEVVLRTAFFIEDPSDVFAFLDALRPLNVLGPLEYLWQLGLIKKHSEIWPALTLTLEDNAVQVTSRRSYRRFAMYYSVVRVDHVAPLRWLKSSEFNPHAQWHLSLHNTKSLALWHEWIGRRRITLLDMSKSSRAANQDNLSDILPRLTDLTALKLHVVTSSAMASLLSIAVQSEHLVQLELEYDEAINRREDRIEISSSMASNAMQWLKTHRVQVLKLSRWHVEDRALKQELYRSIFTCPTLDTLVCDKVCLTDVDFSHFTLSMRSLTLRACSLSAQQAEALAGRLVGSPVVHLAVERLYANTLPALTELFRLLRLTSIEVLDISMCYFYAWHLLTPHLRLSPLRTLIARNVDLSVDAVQVIASAIQANETIDAVDVSDNNIRFDGVRALIEAATHPDRPERMKWLQCFNCGIDETELKQLQELAARHSAELRA</sequence>
<evidence type="ECO:0008006" key="3">
    <source>
        <dbReference type="Google" id="ProtNLM"/>
    </source>
</evidence>
<proteinExistence type="predicted"/>
<evidence type="ECO:0000313" key="2">
    <source>
        <dbReference type="Proteomes" id="UP000481153"/>
    </source>
</evidence>
<reference evidence="1 2" key="1">
    <citation type="submission" date="2019-07" db="EMBL/GenBank/DDBJ databases">
        <title>Genomics analysis of Aphanomyces spp. identifies a new class of oomycete effector associated with host adaptation.</title>
        <authorList>
            <person name="Gaulin E."/>
        </authorList>
    </citation>
    <scope>NUCLEOTIDE SEQUENCE [LARGE SCALE GENOMIC DNA]</scope>
    <source>
        <strain evidence="1 2">ATCC 201684</strain>
    </source>
</reference>
<dbReference type="Gene3D" id="3.80.10.10">
    <property type="entry name" value="Ribonuclease Inhibitor"/>
    <property type="match status" value="1"/>
</dbReference>
<organism evidence="1 2">
    <name type="scientific">Aphanomyces euteiches</name>
    <dbReference type="NCBI Taxonomy" id="100861"/>
    <lineage>
        <taxon>Eukaryota</taxon>
        <taxon>Sar</taxon>
        <taxon>Stramenopiles</taxon>
        <taxon>Oomycota</taxon>
        <taxon>Saprolegniomycetes</taxon>
        <taxon>Saprolegniales</taxon>
        <taxon>Verrucalvaceae</taxon>
        <taxon>Aphanomyces</taxon>
    </lineage>
</organism>
<dbReference type="SUPFAM" id="SSF52047">
    <property type="entry name" value="RNI-like"/>
    <property type="match status" value="1"/>
</dbReference>
<dbReference type="EMBL" id="VJMJ01000054">
    <property type="protein sequence ID" value="KAF0740083.1"/>
    <property type="molecule type" value="Genomic_DNA"/>
</dbReference>
<keyword evidence="2" id="KW-1185">Reference proteome</keyword>
<accession>A0A6G0XIT4</accession>
<name>A0A6G0XIT4_9STRA</name>
<dbReference type="InterPro" id="IPR032675">
    <property type="entry name" value="LRR_dom_sf"/>
</dbReference>
<dbReference type="AlphaFoldDB" id="A0A6G0XIT4"/>
<dbReference type="Proteomes" id="UP000481153">
    <property type="component" value="Unassembled WGS sequence"/>
</dbReference>
<gene>
    <name evidence="1" type="ORF">Ae201684_004325</name>
</gene>
<dbReference type="VEuPathDB" id="FungiDB:AeMF1_019527"/>